<dbReference type="InterPro" id="IPR027417">
    <property type="entry name" value="P-loop_NTPase"/>
</dbReference>
<dbReference type="GO" id="GO:0016887">
    <property type="term" value="F:ATP hydrolysis activity"/>
    <property type="evidence" value="ECO:0007669"/>
    <property type="project" value="InterPro"/>
</dbReference>
<dbReference type="CDD" id="cd03230">
    <property type="entry name" value="ABC_DR_subfamily_A"/>
    <property type="match status" value="1"/>
</dbReference>
<dbReference type="Pfam" id="PF00005">
    <property type="entry name" value="ABC_tran"/>
    <property type="match status" value="1"/>
</dbReference>
<dbReference type="SMART" id="SM00382">
    <property type="entry name" value="AAA"/>
    <property type="match status" value="1"/>
</dbReference>
<dbReference type="Proteomes" id="UP000474024">
    <property type="component" value="Unassembled WGS sequence"/>
</dbReference>
<dbReference type="PANTHER" id="PTHR42939:SF1">
    <property type="entry name" value="ABC TRANSPORTER ATP-BINDING PROTEIN ALBC-RELATED"/>
    <property type="match status" value="1"/>
</dbReference>
<protein>
    <submittedName>
        <fullName evidence="5">ABC transporter ATP-binding protein</fullName>
    </submittedName>
</protein>
<organism evidence="5 6">
    <name type="scientific">Roseburia porci</name>
    <dbReference type="NCBI Taxonomy" id="2605790"/>
    <lineage>
        <taxon>Bacteria</taxon>
        <taxon>Bacillati</taxon>
        <taxon>Bacillota</taxon>
        <taxon>Clostridia</taxon>
        <taxon>Lachnospirales</taxon>
        <taxon>Lachnospiraceae</taxon>
        <taxon>Roseburia</taxon>
    </lineage>
</organism>
<dbReference type="SUPFAM" id="SSF52540">
    <property type="entry name" value="P-loop containing nucleoside triphosphate hydrolases"/>
    <property type="match status" value="1"/>
</dbReference>
<sequence>MLVVSHVTKKYRKVIANNDINLTIDNGQIGILLGPNGAGKSTIIKCIMGFLKYDGQITVDGCSNKTVEAKRYMGYVPEIPSLYPNLTVDEHLEFIARAYKLKDYKEYKEQLLERFELQDKRKKFGDELSKGMQQKLSICCGLLPRPQLILFDEPMIGLDPHAIKELKKVFEELKEKGCCVLVSTHMIDSIEELWDTTYIMKDGQIAATVDRKDIGETDKSLEDIFFEITEAPKEGV</sequence>
<keyword evidence="2" id="KW-0547">Nucleotide-binding</keyword>
<comment type="caution">
    <text evidence="5">The sequence shown here is derived from an EMBL/GenBank/DDBJ whole genome shotgun (WGS) entry which is preliminary data.</text>
</comment>
<evidence type="ECO:0000259" key="4">
    <source>
        <dbReference type="PROSITE" id="PS50893"/>
    </source>
</evidence>
<dbReference type="InterPro" id="IPR003439">
    <property type="entry name" value="ABC_transporter-like_ATP-bd"/>
</dbReference>
<evidence type="ECO:0000313" key="6">
    <source>
        <dbReference type="Proteomes" id="UP000474024"/>
    </source>
</evidence>
<gene>
    <name evidence="5" type="ORF">FYJ75_07405</name>
</gene>
<evidence type="ECO:0000256" key="3">
    <source>
        <dbReference type="ARBA" id="ARBA00022840"/>
    </source>
</evidence>
<dbReference type="InterPro" id="IPR017871">
    <property type="entry name" value="ABC_transporter-like_CS"/>
</dbReference>
<evidence type="ECO:0000313" key="5">
    <source>
        <dbReference type="EMBL" id="MST74859.1"/>
    </source>
</evidence>
<dbReference type="EMBL" id="VUNI01000010">
    <property type="protein sequence ID" value="MST74859.1"/>
    <property type="molecule type" value="Genomic_DNA"/>
</dbReference>
<dbReference type="InterPro" id="IPR051782">
    <property type="entry name" value="ABC_Transporter_VariousFunc"/>
</dbReference>
<keyword evidence="6" id="KW-1185">Reference proteome</keyword>
<dbReference type="GO" id="GO:0005524">
    <property type="term" value="F:ATP binding"/>
    <property type="evidence" value="ECO:0007669"/>
    <property type="project" value="UniProtKB-KW"/>
</dbReference>
<reference evidence="5 6" key="1">
    <citation type="submission" date="2019-08" db="EMBL/GenBank/DDBJ databases">
        <title>In-depth cultivation of the pig gut microbiome towards novel bacterial diversity and tailored functional studies.</title>
        <authorList>
            <person name="Wylensek D."/>
            <person name="Hitch T.C.A."/>
            <person name="Clavel T."/>
        </authorList>
    </citation>
    <scope>NUCLEOTIDE SEQUENCE [LARGE SCALE GENOMIC DNA]</scope>
    <source>
        <strain evidence="5 6">MUC/MUC-530-WT-4D</strain>
    </source>
</reference>
<dbReference type="PROSITE" id="PS00211">
    <property type="entry name" value="ABC_TRANSPORTER_1"/>
    <property type="match status" value="1"/>
</dbReference>
<evidence type="ECO:0000256" key="1">
    <source>
        <dbReference type="ARBA" id="ARBA00022448"/>
    </source>
</evidence>
<dbReference type="PANTHER" id="PTHR42939">
    <property type="entry name" value="ABC TRANSPORTER ATP-BINDING PROTEIN ALBC-RELATED"/>
    <property type="match status" value="1"/>
</dbReference>
<dbReference type="AlphaFoldDB" id="A0A6L5YSB4"/>
<feature type="domain" description="ABC transporter" evidence="4">
    <location>
        <begin position="2"/>
        <end position="227"/>
    </location>
</feature>
<accession>A0A6L5YSB4</accession>
<keyword evidence="3 5" id="KW-0067">ATP-binding</keyword>
<dbReference type="Gene3D" id="3.40.50.300">
    <property type="entry name" value="P-loop containing nucleotide triphosphate hydrolases"/>
    <property type="match status" value="1"/>
</dbReference>
<dbReference type="PROSITE" id="PS50893">
    <property type="entry name" value="ABC_TRANSPORTER_2"/>
    <property type="match status" value="1"/>
</dbReference>
<name>A0A6L5YSB4_9FIRM</name>
<evidence type="ECO:0000256" key="2">
    <source>
        <dbReference type="ARBA" id="ARBA00022741"/>
    </source>
</evidence>
<keyword evidence="1" id="KW-0813">Transport</keyword>
<dbReference type="InterPro" id="IPR003593">
    <property type="entry name" value="AAA+_ATPase"/>
</dbReference>
<dbReference type="RefSeq" id="WP_154429824.1">
    <property type="nucleotide sequence ID" value="NZ_VUNI01000010.1"/>
</dbReference>
<proteinExistence type="predicted"/>